<keyword evidence="3" id="KW-0804">Transcription</keyword>
<feature type="domain" description="HTH luxR-type" evidence="4">
    <location>
        <begin position="291"/>
        <end position="354"/>
    </location>
</feature>
<organism evidence="5 6">
    <name type="scientific">Streptomyces nojiriensis</name>
    <dbReference type="NCBI Taxonomy" id="66374"/>
    <lineage>
        <taxon>Bacteria</taxon>
        <taxon>Bacillati</taxon>
        <taxon>Actinomycetota</taxon>
        <taxon>Actinomycetes</taxon>
        <taxon>Kitasatosporales</taxon>
        <taxon>Streptomycetaceae</taxon>
        <taxon>Streptomyces</taxon>
    </lineage>
</organism>
<dbReference type="PROSITE" id="PS50043">
    <property type="entry name" value="HTH_LUXR_2"/>
    <property type="match status" value="1"/>
</dbReference>
<evidence type="ECO:0000256" key="2">
    <source>
        <dbReference type="ARBA" id="ARBA00023125"/>
    </source>
</evidence>
<protein>
    <submittedName>
        <fullName evidence="5">Helix-turn-helix transcriptional regulator</fullName>
    </submittedName>
</protein>
<evidence type="ECO:0000256" key="3">
    <source>
        <dbReference type="ARBA" id="ARBA00023163"/>
    </source>
</evidence>
<dbReference type="EMBL" id="BNEC01000005">
    <property type="protein sequence ID" value="GHI71677.1"/>
    <property type="molecule type" value="Genomic_DNA"/>
</dbReference>
<gene>
    <name evidence="5" type="ORF">Snoj_55950</name>
</gene>
<keyword evidence="1" id="KW-0805">Transcription regulation</keyword>
<sequence length="354" mass="37362">MGLAFFDDRRLACDLHAAASQNAGPEQVGAGISRVLAPIVAHDALSLVGTDPATGPGLGSFSFWHQYDPALVMELVMHRHLGGDPRRSAVPTLLRTPAVVAGAGTDGSPVPDPRVRKILTAYGASSELRLLLQDRRGVWGALGLLRCAGAAPFGQDDVRRAARLVPALLAALRRYATAGPLCPEVPPLPAGVITVGPDHRIKAVSPQAQLWLDQWSAHAIPSWVPGAFLVSLSLVARTQARRQGGAIPLVCAPPAASGRWTTCQGQVLDADAAGDVALVVQGATWDLVLPSLCAWYGITPRERDVVTQLRTGASVKQIARRLDLSAYTVNDHLKAVFRKTGADGRDELGAALTR</sequence>
<dbReference type="PANTHER" id="PTHR44688">
    <property type="entry name" value="DNA-BINDING TRANSCRIPTIONAL ACTIVATOR DEVR_DOSR"/>
    <property type="match status" value="1"/>
</dbReference>
<evidence type="ECO:0000313" key="6">
    <source>
        <dbReference type="Proteomes" id="UP000613974"/>
    </source>
</evidence>
<dbReference type="InterPro" id="IPR016032">
    <property type="entry name" value="Sig_transdc_resp-reg_C-effctor"/>
</dbReference>
<evidence type="ECO:0000259" key="4">
    <source>
        <dbReference type="PROSITE" id="PS50043"/>
    </source>
</evidence>
<name>A0ABQ3SUC9_9ACTN</name>
<evidence type="ECO:0000313" key="5">
    <source>
        <dbReference type="EMBL" id="GHI71677.1"/>
    </source>
</evidence>
<dbReference type="SUPFAM" id="SSF46894">
    <property type="entry name" value="C-terminal effector domain of the bipartite response regulators"/>
    <property type="match status" value="1"/>
</dbReference>
<dbReference type="PROSITE" id="PS00622">
    <property type="entry name" value="HTH_LUXR_1"/>
    <property type="match status" value="1"/>
</dbReference>
<dbReference type="Pfam" id="PF00196">
    <property type="entry name" value="GerE"/>
    <property type="match status" value="1"/>
</dbReference>
<dbReference type="Gene3D" id="1.10.10.10">
    <property type="entry name" value="Winged helix-like DNA-binding domain superfamily/Winged helix DNA-binding domain"/>
    <property type="match status" value="1"/>
</dbReference>
<dbReference type="PRINTS" id="PR00038">
    <property type="entry name" value="HTHLUXR"/>
</dbReference>
<proteinExistence type="predicted"/>
<dbReference type="Proteomes" id="UP000613974">
    <property type="component" value="Unassembled WGS sequence"/>
</dbReference>
<dbReference type="SMART" id="SM00421">
    <property type="entry name" value="HTH_LUXR"/>
    <property type="match status" value="1"/>
</dbReference>
<reference evidence="6" key="1">
    <citation type="submission" date="2023-07" db="EMBL/GenBank/DDBJ databases">
        <title>Whole genome shotgun sequence of Streptomyces nojiriensis NBRC 13794.</title>
        <authorList>
            <person name="Komaki H."/>
            <person name="Tamura T."/>
        </authorList>
    </citation>
    <scope>NUCLEOTIDE SEQUENCE [LARGE SCALE GENOMIC DNA]</scope>
    <source>
        <strain evidence="6">NBRC 13794</strain>
    </source>
</reference>
<keyword evidence="6" id="KW-1185">Reference proteome</keyword>
<dbReference type="PANTHER" id="PTHR44688:SF16">
    <property type="entry name" value="DNA-BINDING TRANSCRIPTIONAL ACTIVATOR DEVR_DOSR"/>
    <property type="match status" value="1"/>
</dbReference>
<comment type="caution">
    <text evidence="5">The sequence shown here is derived from an EMBL/GenBank/DDBJ whole genome shotgun (WGS) entry which is preliminary data.</text>
</comment>
<dbReference type="InterPro" id="IPR000792">
    <property type="entry name" value="Tscrpt_reg_LuxR_C"/>
</dbReference>
<evidence type="ECO:0000256" key="1">
    <source>
        <dbReference type="ARBA" id="ARBA00023015"/>
    </source>
</evidence>
<accession>A0ABQ3SUC9</accession>
<dbReference type="InterPro" id="IPR036388">
    <property type="entry name" value="WH-like_DNA-bd_sf"/>
</dbReference>
<keyword evidence="2" id="KW-0238">DNA-binding</keyword>
<dbReference type="CDD" id="cd06170">
    <property type="entry name" value="LuxR_C_like"/>
    <property type="match status" value="1"/>
</dbReference>